<organism evidence="2 3">
    <name type="scientific">Croceimicrobium hydrocarbonivorans</name>
    <dbReference type="NCBI Taxonomy" id="2761580"/>
    <lineage>
        <taxon>Bacteria</taxon>
        <taxon>Pseudomonadati</taxon>
        <taxon>Bacteroidota</taxon>
        <taxon>Flavobacteriia</taxon>
        <taxon>Flavobacteriales</taxon>
        <taxon>Owenweeksiaceae</taxon>
        <taxon>Croceimicrobium</taxon>
    </lineage>
</organism>
<protein>
    <recommendedName>
        <fullName evidence="4">Outer membrane protein beta-barrel domain-containing protein</fullName>
    </recommendedName>
</protein>
<name>A0A7H0VF07_9FLAO</name>
<dbReference type="EMBL" id="CP060139">
    <property type="protein sequence ID" value="QNR24305.1"/>
    <property type="molecule type" value="Genomic_DNA"/>
</dbReference>
<feature type="signal peptide" evidence="1">
    <location>
        <begin position="1"/>
        <end position="24"/>
    </location>
</feature>
<keyword evidence="1" id="KW-0732">Signal</keyword>
<keyword evidence="3" id="KW-1185">Reference proteome</keyword>
<reference evidence="2 3" key="1">
    <citation type="submission" date="2020-08" db="EMBL/GenBank/DDBJ databases">
        <title>Croceimicrobium hydrocarbonivorans gen. nov., sp. nov., a novel marine bacterium isolated from a bacterial consortium that degrades polyethylene terephthalate.</title>
        <authorList>
            <person name="Liu R."/>
        </authorList>
    </citation>
    <scope>NUCLEOTIDE SEQUENCE [LARGE SCALE GENOMIC DNA]</scope>
    <source>
        <strain evidence="2 3">A20-9</strain>
    </source>
</reference>
<dbReference type="Proteomes" id="UP000516305">
    <property type="component" value="Chromosome"/>
</dbReference>
<sequence>MIIKTLKKAPVILLVLLNFQKANCQIIKPSISIGLTNYSYFAENTLGSTINNTFFKSIVTAPTIGLRLEVPKYYFGLESNYYQASVSTVSTLWDKLYGKLYFDAGVYGVYKNFRLSIFYNHINFRNYIDFGLSGEMDLAYEHSVGCGFSYTKNNYELGLRIERVWEIIDYDRFPLSPRLEIVTLRLMRNFSLLKNKEEKTKAFAKEVDDFFNLQFGLFFTGNGLHGRVPSMPLLKVAPSLGVEFVYRNFGIYLRRSVWMNLDVFYPEAGKYTSINNQIGLSYDFQLFGDEQFTLGVHHVWNYTRGQQYLSISQGAEYSEDLLSYIPQNQGLGFLIGYELNRNLDLLLSSDFYYKAYPELGTGINRESIRIGLMYNLR</sequence>
<accession>A0A7H0VF07</accession>
<feature type="chain" id="PRO_5028867486" description="Outer membrane protein beta-barrel domain-containing protein" evidence="1">
    <location>
        <begin position="25"/>
        <end position="377"/>
    </location>
</feature>
<evidence type="ECO:0000313" key="3">
    <source>
        <dbReference type="Proteomes" id="UP000516305"/>
    </source>
</evidence>
<gene>
    <name evidence="2" type="ORF">H4K34_00260</name>
</gene>
<dbReference type="AlphaFoldDB" id="A0A7H0VF07"/>
<dbReference type="KEGG" id="chyd:H4K34_00260"/>
<evidence type="ECO:0000256" key="1">
    <source>
        <dbReference type="SAM" id="SignalP"/>
    </source>
</evidence>
<proteinExistence type="predicted"/>
<evidence type="ECO:0000313" key="2">
    <source>
        <dbReference type="EMBL" id="QNR24305.1"/>
    </source>
</evidence>
<evidence type="ECO:0008006" key="4">
    <source>
        <dbReference type="Google" id="ProtNLM"/>
    </source>
</evidence>
<dbReference type="RefSeq" id="WP_210758832.1">
    <property type="nucleotide sequence ID" value="NZ_CP060139.1"/>
</dbReference>